<feature type="binding site" evidence="14">
    <location>
        <position position="240"/>
    </location>
    <ligand>
        <name>S-adenosyl-L-methionine</name>
        <dbReference type="ChEBI" id="CHEBI:59789"/>
    </ligand>
</feature>
<comment type="function">
    <text evidence="14">Specifically methylates position 2 of adenine 2503 in 23S rRNA and position 2 of adenine 37 in tRNAs. m2A2503 modification seems to play a crucial role in the proofreading step occurring at the peptidyl transferase center and thus would serve to optimize ribosomal fidelity.</text>
</comment>
<evidence type="ECO:0000256" key="1">
    <source>
        <dbReference type="ARBA" id="ARBA00004496"/>
    </source>
</evidence>
<comment type="miscellaneous">
    <text evidence="14">Reaction proceeds by a ping-pong mechanism involving intermediate methylation of a conserved cysteine residue.</text>
</comment>
<evidence type="ECO:0000256" key="11">
    <source>
        <dbReference type="ARBA" id="ARBA00023004"/>
    </source>
</evidence>
<dbReference type="GO" id="GO:0032259">
    <property type="term" value="P:methylation"/>
    <property type="evidence" value="ECO:0007669"/>
    <property type="project" value="UniProtKB-KW"/>
</dbReference>
<keyword evidence="3 14" id="KW-0004">4Fe-4S</keyword>
<keyword evidence="4 14" id="KW-0963">Cytoplasm</keyword>
<comment type="caution">
    <text evidence="14">Lacks conserved residue(s) required for the propagation of feature annotation.</text>
</comment>
<dbReference type="InterPro" id="IPR058240">
    <property type="entry name" value="rSAM_sf"/>
</dbReference>
<keyword evidence="17" id="KW-1185">Reference proteome</keyword>
<evidence type="ECO:0000256" key="2">
    <source>
        <dbReference type="ARBA" id="ARBA00007544"/>
    </source>
</evidence>
<dbReference type="Pfam" id="PF04055">
    <property type="entry name" value="Radical_SAM"/>
    <property type="match status" value="1"/>
</dbReference>
<comment type="catalytic activity">
    <reaction evidence="14">
        <text>adenosine(2503) in 23S rRNA + 2 reduced [2Fe-2S]-[ferredoxin] + 2 S-adenosyl-L-methionine = 2-methyladenosine(2503) in 23S rRNA + 5'-deoxyadenosine + L-methionine + 2 oxidized [2Fe-2S]-[ferredoxin] + S-adenosyl-L-homocysteine</text>
        <dbReference type="Rhea" id="RHEA:42916"/>
        <dbReference type="Rhea" id="RHEA-COMP:10000"/>
        <dbReference type="Rhea" id="RHEA-COMP:10001"/>
        <dbReference type="Rhea" id="RHEA-COMP:10152"/>
        <dbReference type="Rhea" id="RHEA-COMP:10282"/>
        <dbReference type="ChEBI" id="CHEBI:17319"/>
        <dbReference type="ChEBI" id="CHEBI:33737"/>
        <dbReference type="ChEBI" id="CHEBI:33738"/>
        <dbReference type="ChEBI" id="CHEBI:57844"/>
        <dbReference type="ChEBI" id="CHEBI:57856"/>
        <dbReference type="ChEBI" id="CHEBI:59789"/>
        <dbReference type="ChEBI" id="CHEBI:74411"/>
        <dbReference type="ChEBI" id="CHEBI:74497"/>
        <dbReference type="EC" id="2.1.1.192"/>
    </reaction>
</comment>
<protein>
    <recommendedName>
        <fullName evidence="14">Dual-specificity RNA methyltransferase RlmN</fullName>
        <ecNumber evidence="14">2.1.1.192</ecNumber>
    </recommendedName>
    <alternativeName>
        <fullName evidence="14">23S rRNA (adenine(2503)-C(2))-methyltransferase</fullName>
    </alternativeName>
    <alternativeName>
        <fullName evidence="14">23S rRNA m2A2503 methyltransferase</fullName>
    </alternativeName>
    <alternativeName>
        <fullName evidence="14">Ribosomal RNA large subunit methyltransferase N</fullName>
    </alternativeName>
    <alternativeName>
        <fullName evidence="14">tRNA (adenine(37)-C(2))-methyltransferase</fullName>
    </alternativeName>
    <alternativeName>
        <fullName evidence="14">tRNA m2A37 methyltransferase</fullName>
    </alternativeName>
</protein>
<keyword evidence="6 14" id="KW-0489">Methyltransferase</keyword>
<feature type="active site" description="S-methylcysteine intermediate" evidence="14">
    <location>
        <position position="382"/>
    </location>
</feature>
<dbReference type="GO" id="GO:0008168">
    <property type="term" value="F:methyltransferase activity"/>
    <property type="evidence" value="ECO:0007669"/>
    <property type="project" value="UniProtKB-KW"/>
</dbReference>
<feature type="binding site" evidence="14">
    <location>
        <position position="151"/>
    </location>
    <ligand>
        <name>[4Fe-4S] cluster</name>
        <dbReference type="ChEBI" id="CHEBI:49883"/>
        <note>4Fe-4S-S-AdoMet</note>
    </ligand>
</feature>
<dbReference type="CDD" id="cd01335">
    <property type="entry name" value="Radical_SAM"/>
    <property type="match status" value="1"/>
</dbReference>
<dbReference type="InterPro" id="IPR048641">
    <property type="entry name" value="RlmN_N"/>
</dbReference>
<comment type="cofactor">
    <cofactor evidence="14">
        <name>[4Fe-4S] cluster</name>
        <dbReference type="ChEBI" id="CHEBI:49883"/>
    </cofactor>
    <text evidence="14">Binds 1 [4Fe-4S] cluster. The cluster is coordinated with 3 cysteines and an exchangeable S-adenosyl-L-methionine.</text>
</comment>
<evidence type="ECO:0000256" key="6">
    <source>
        <dbReference type="ARBA" id="ARBA00022603"/>
    </source>
</evidence>
<name>A0ABZ3DBT3_9PROT</name>
<accession>A0ABZ3DBT3</accession>
<dbReference type="HAMAP" id="MF_01849">
    <property type="entry name" value="RNA_methyltr_RlmN"/>
    <property type="match status" value="1"/>
</dbReference>
<evidence type="ECO:0000256" key="4">
    <source>
        <dbReference type="ARBA" id="ARBA00022490"/>
    </source>
</evidence>
<gene>
    <name evidence="14 16" type="primary">rlmN</name>
    <name evidence="16" type="ORF">AAC691_02435</name>
</gene>
<feature type="binding site" evidence="14">
    <location>
        <begin position="262"/>
        <end position="264"/>
    </location>
    <ligand>
        <name>S-adenosyl-L-methionine</name>
        <dbReference type="ChEBI" id="CHEBI:59789"/>
    </ligand>
</feature>
<dbReference type="NCBIfam" id="TIGR00048">
    <property type="entry name" value="rRNA_mod_RlmN"/>
    <property type="match status" value="1"/>
</dbReference>
<feature type="binding site" evidence="14">
    <location>
        <position position="339"/>
    </location>
    <ligand>
        <name>S-adenosyl-L-methionine</name>
        <dbReference type="ChEBI" id="CHEBI:59789"/>
    </ligand>
</feature>
<dbReference type="PANTHER" id="PTHR30544:SF5">
    <property type="entry name" value="RADICAL SAM CORE DOMAIN-CONTAINING PROTEIN"/>
    <property type="match status" value="1"/>
</dbReference>
<evidence type="ECO:0000256" key="14">
    <source>
        <dbReference type="HAMAP-Rule" id="MF_01849"/>
    </source>
</evidence>
<feature type="domain" description="Radical SAM core" evidence="15">
    <location>
        <begin position="137"/>
        <end position="371"/>
    </location>
</feature>
<comment type="subcellular location">
    <subcellularLocation>
        <location evidence="1 14">Cytoplasm</location>
    </subcellularLocation>
</comment>
<evidence type="ECO:0000256" key="12">
    <source>
        <dbReference type="ARBA" id="ARBA00023014"/>
    </source>
</evidence>
<keyword evidence="10 14" id="KW-0479">Metal-binding</keyword>
<proteinExistence type="inferred from homology"/>
<keyword evidence="8 14" id="KW-0949">S-adenosyl-L-methionine</keyword>
<evidence type="ECO:0000256" key="13">
    <source>
        <dbReference type="ARBA" id="ARBA00023157"/>
    </source>
</evidence>
<dbReference type="EMBL" id="CP152276">
    <property type="protein sequence ID" value="XAE44941.1"/>
    <property type="molecule type" value="Genomic_DNA"/>
</dbReference>
<keyword evidence="9 14" id="KW-0819">tRNA processing</keyword>
<dbReference type="InterPro" id="IPR040072">
    <property type="entry name" value="Methyltransferase_A"/>
</dbReference>
<evidence type="ECO:0000259" key="15">
    <source>
        <dbReference type="PROSITE" id="PS51918"/>
    </source>
</evidence>
<comment type="similarity">
    <text evidence="2 14">Belongs to the radical SAM superfamily. RlmN family.</text>
</comment>
<dbReference type="InterPro" id="IPR004383">
    <property type="entry name" value="rRNA_lsu_MTrfase_RlmN/Cfr"/>
</dbReference>
<keyword evidence="13 14" id="KW-1015">Disulfide bond</keyword>
<reference evidence="16 17" key="1">
    <citation type="submission" date="2024-04" db="EMBL/GenBank/DDBJ databases">
        <title>Complete genome sequence of Nguyenibacter vanlangesis HBCM-1154, a strain capable of nitrogen fixation, IAA production, and phosphorus solubilization isolated from sugarcane soil.</title>
        <authorList>
            <person name="MY HANH P."/>
        </authorList>
    </citation>
    <scope>NUCLEOTIDE SEQUENCE [LARGE SCALE GENOMIC DNA]</scope>
    <source>
        <strain evidence="16 17">HBCM 1154</strain>
    </source>
</reference>
<keyword evidence="7 14" id="KW-0808">Transferase</keyword>
<dbReference type="SFLD" id="SFLDS00029">
    <property type="entry name" value="Radical_SAM"/>
    <property type="match status" value="1"/>
</dbReference>
<organism evidence="16 17">
    <name type="scientific">Nguyenibacter vanlangensis</name>
    <dbReference type="NCBI Taxonomy" id="1216886"/>
    <lineage>
        <taxon>Bacteria</taxon>
        <taxon>Pseudomonadati</taxon>
        <taxon>Pseudomonadota</taxon>
        <taxon>Alphaproteobacteria</taxon>
        <taxon>Acetobacterales</taxon>
        <taxon>Acetobacteraceae</taxon>
        <taxon>Nguyenibacter</taxon>
    </lineage>
</organism>
<feature type="active site" description="Proton acceptor" evidence="14">
    <location>
        <position position="129"/>
    </location>
</feature>
<dbReference type="InterPro" id="IPR013785">
    <property type="entry name" value="Aldolase_TIM"/>
</dbReference>
<dbReference type="PIRSF" id="PIRSF006004">
    <property type="entry name" value="CHP00048"/>
    <property type="match status" value="1"/>
</dbReference>
<dbReference type="EC" id="2.1.1.192" evidence="14"/>
<dbReference type="SFLD" id="SFLDG01062">
    <property type="entry name" value="methyltransferase_(Class_A)"/>
    <property type="match status" value="1"/>
</dbReference>
<dbReference type="Gene3D" id="3.20.20.70">
    <property type="entry name" value="Aldolase class I"/>
    <property type="match status" value="1"/>
</dbReference>
<dbReference type="InterPro" id="IPR007197">
    <property type="entry name" value="rSAM"/>
</dbReference>
<evidence type="ECO:0000313" key="16">
    <source>
        <dbReference type="EMBL" id="XAE44941.1"/>
    </source>
</evidence>
<dbReference type="PROSITE" id="PS51918">
    <property type="entry name" value="RADICAL_SAM"/>
    <property type="match status" value="1"/>
</dbReference>
<evidence type="ECO:0000256" key="7">
    <source>
        <dbReference type="ARBA" id="ARBA00022679"/>
    </source>
</evidence>
<sequence>MIEPAAETGLAASLTDIERRRILAKSALFAPPTGRLPDGRRDLVGLSREEMGQALAEIGEKPFRTKQLWHWIYHQGVTDFERMSSIARPLQAKLAERFVIGRPEATTVQTSTDETRKFLFRFRDGQEAETVYIPDRREDRGAVCISSQVGCTLSCTFCHTGTQRLVRNLGAAEIVGQFMAARDSYGEWPSPKGETPRLLSTIVLMGMGEPLYNYGNVAKAMKIIMDGEGIALSRRRITLSTSGVVPMMDQCGAELGINLAISLHAVRNDLRDEIVPLNRKYPIEELLAACRRYPAASNARRITFEYIMLRGINDSEADARELVRLIADIPAKVNLIPFNPWPGSVYKPSTREQLAKFAQIVMDAGFASPIRMPRGRDILAACGQLRTESQRERRSQIA</sequence>
<keyword evidence="11 14" id="KW-0408">Iron</keyword>
<keyword evidence="5 14" id="KW-0698">rRNA processing</keyword>
<feature type="binding site" evidence="14">
    <location>
        <begin position="208"/>
        <end position="209"/>
    </location>
    <ligand>
        <name>S-adenosyl-L-methionine</name>
        <dbReference type="ChEBI" id="CHEBI:59789"/>
    </ligand>
</feature>
<evidence type="ECO:0000256" key="5">
    <source>
        <dbReference type="ARBA" id="ARBA00022552"/>
    </source>
</evidence>
<feature type="binding site" evidence="14">
    <location>
        <position position="155"/>
    </location>
    <ligand>
        <name>[4Fe-4S] cluster</name>
        <dbReference type="ChEBI" id="CHEBI:49883"/>
        <note>4Fe-4S-S-AdoMet</note>
    </ligand>
</feature>
<evidence type="ECO:0000256" key="9">
    <source>
        <dbReference type="ARBA" id="ARBA00022694"/>
    </source>
</evidence>
<dbReference type="SUPFAM" id="SSF102114">
    <property type="entry name" value="Radical SAM enzymes"/>
    <property type="match status" value="1"/>
</dbReference>
<evidence type="ECO:0000313" key="17">
    <source>
        <dbReference type="Proteomes" id="UP001449795"/>
    </source>
</evidence>
<dbReference type="SFLD" id="SFLDF00275">
    <property type="entry name" value="adenosine_C2_methyltransferase"/>
    <property type="match status" value="1"/>
</dbReference>
<feature type="binding site" evidence="14">
    <location>
        <position position="158"/>
    </location>
    <ligand>
        <name>[4Fe-4S] cluster</name>
        <dbReference type="ChEBI" id="CHEBI:49883"/>
        <note>4Fe-4S-S-AdoMet</note>
    </ligand>
</feature>
<dbReference type="PANTHER" id="PTHR30544">
    <property type="entry name" value="23S RRNA METHYLTRANSFERASE"/>
    <property type="match status" value="1"/>
</dbReference>
<dbReference type="Gene3D" id="1.10.150.530">
    <property type="match status" value="1"/>
</dbReference>
<comment type="catalytic activity">
    <reaction evidence="14">
        <text>adenosine(37) in tRNA + 2 reduced [2Fe-2S]-[ferredoxin] + 2 S-adenosyl-L-methionine = 2-methyladenosine(37) in tRNA + 5'-deoxyadenosine + L-methionine + 2 oxidized [2Fe-2S]-[ferredoxin] + S-adenosyl-L-homocysteine</text>
        <dbReference type="Rhea" id="RHEA:43332"/>
        <dbReference type="Rhea" id="RHEA-COMP:10000"/>
        <dbReference type="Rhea" id="RHEA-COMP:10001"/>
        <dbReference type="Rhea" id="RHEA-COMP:10162"/>
        <dbReference type="Rhea" id="RHEA-COMP:10485"/>
        <dbReference type="ChEBI" id="CHEBI:17319"/>
        <dbReference type="ChEBI" id="CHEBI:33737"/>
        <dbReference type="ChEBI" id="CHEBI:33738"/>
        <dbReference type="ChEBI" id="CHEBI:57844"/>
        <dbReference type="ChEBI" id="CHEBI:57856"/>
        <dbReference type="ChEBI" id="CHEBI:59789"/>
        <dbReference type="ChEBI" id="CHEBI:74411"/>
        <dbReference type="ChEBI" id="CHEBI:74497"/>
        <dbReference type="EC" id="2.1.1.192"/>
    </reaction>
</comment>
<dbReference type="Pfam" id="PF21016">
    <property type="entry name" value="RlmN_N"/>
    <property type="match status" value="1"/>
</dbReference>
<dbReference type="Proteomes" id="UP001449795">
    <property type="component" value="Chromosome"/>
</dbReference>
<keyword evidence="12 14" id="KW-0411">Iron-sulfur</keyword>
<dbReference type="InterPro" id="IPR027492">
    <property type="entry name" value="RNA_MTrfase_RlmN"/>
</dbReference>
<evidence type="ECO:0000256" key="3">
    <source>
        <dbReference type="ARBA" id="ARBA00022485"/>
    </source>
</evidence>
<evidence type="ECO:0000256" key="10">
    <source>
        <dbReference type="ARBA" id="ARBA00022723"/>
    </source>
</evidence>
<evidence type="ECO:0000256" key="8">
    <source>
        <dbReference type="ARBA" id="ARBA00022691"/>
    </source>
</evidence>